<dbReference type="EMBL" id="KN822054">
    <property type="protein sequence ID" value="KIM61267.1"/>
    <property type="molecule type" value="Genomic_DNA"/>
</dbReference>
<organism evidence="3 4">
    <name type="scientific">Scleroderma citrinum Foug A</name>
    <dbReference type="NCBI Taxonomy" id="1036808"/>
    <lineage>
        <taxon>Eukaryota</taxon>
        <taxon>Fungi</taxon>
        <taxon>Dikarya</taxon>
        <taxon>Basidiomycota</taxon>
        <taxon>Agaricomycotina</taxon>
        <taxon>Agaricomycetes</taxon>
        <taxon>Agaricomycetidae</taxon>
        <taxon>Boletales</taxon>
        <taxon>Sclerodermatineae</taxon>
        <taxon>Sclerodermataceae</taxon>
        <taxon>Scleroderma</taxon>
    </lineage>
</organism>
<dbReference type="PANTHER" id="PTHR10622">
    <property type="entry name" value="HET DOMAIN-CONTAINING PROTEIN"/>
    <property type="match status" value="1"/>
</dbReference>
<evidence type="ECO:0000313" key="4">
    <source>
        <dbReference type="Proteomes" id="UP000053989"/>
    </source>
</evidence>
<sequence>MHLINVQSFLEREQAIHSKSKVDRQAKVLQVHTYKPEEYAILSHRWGKETAEVNYEEMVELANMDTEKQGEIRKRAGYQKILGGCKRAEIDGYKWLWVDTCCIDKRSNVELSEAINSMYRWYENSAQCYAYLHDVFDPFLPTECNSGCYSLSNGWPEWFSRGWTLQELIAPDDVQFFNKDWQPIGDKRMHSRTLQAITRVPQHILTNGFSWTRPCVAQIMSWAADRKTSRVEDEAYSLMGLLGVNMPMLYGEGKTAFQRLQLEIIRMSDDQSIFAWDPYGHIGRSGSVLADEPGLFRGCSDLQTMEIDEFMKALRVLKAKEVAERLGSFPVTNRGIQIWLPLRPCIGLPTVFEATLQCRASEAQRPVTIYLTLWKSNYYRSFGPQSKAVFPEQGVPRFEQLHLRYQDIVHRNPIFEFDDEAVSERRFSCSSTYPKELTDCNKVKLTSSNPLCVRTYADSLANSHFSVGFGQCFGQVWIHVFHEECSRIFMGSEEDNVKEEYNKMLIRGPEHAQSMVEAYPGPSHICIKHTRLPYWTV</sequence>
<dbReference type="AlphaFoldDB" id="A0A0C3A8R8"/>
<dbReference type="OrthoDB" id="2673783at2759"/>
<dbReference type="Pfam" id="PF06985">
    <property type="entry name" value="HET"/>
    <property type="match status" value="1"/>
</dbReference>
<evidence type="ECO:0000313" key="3">
    <source>
        <dbReference type="EMBL" id="KIM61267.1"/>
    </source>
</evidence>
<feature type="domain" description="DUF8212" evidence="2">
    <location>
        <begin position="256"/>
        <end position="282"/>
    </location>
</feature>
<dbReference type="HOGENOM" id="CLU_000288_138_12_1"/>
<protein>
    <submittedName>
        <fullName evidence="3">Uncharacterized protein</fullName>
    </submittedName>
</protein>
<reference evidence="3 4" key="1">
    <citation type="submission" date="2014-04" db="EMBL/GenBank/DDBJ databases">
        <authorList>
            <consortium name="DOE Joint Genome Institute"/>
            <person name="Kuo A."/>
            <person name="Kohler A."/>
            <person name="Nagy L.G."/>
            <person name="Floudas D."/>
            <person name="Copeland A."/>
            <person name="Barry K.W."/>
            <person name="Cichocki N."/>
            <person name="Veneault-Fourrey C."/>
            <person name="LaButti K."/>
            <person name="Lindquist E.A."/>
            <person name="Lipzen A."/>
            <person name="Lundell T."/>
            <person name="Morin E."/>
            <person name="Murat C."/>
            <person name="Sun H."/>
            <person name="Tunlid A."/>
            <person name="Henrissat B."/>
            <person name="Grigoriev I.V."/>
            <person name="Hibbett D.S."/>
            <person name="Martin F."/>
            <person name="Nordberg H.P."/>
            <person name="Cantor M.N."/>
            <person name="Hua S.X."/>
        </authorList>
    </citation>
    <scope>NUCLEOTIDE SEQUENCE [LARGE SCALE GENOMIC DNA]</scope>
    <source>
        <strain evidence="3 4">Foug A</strain>
    </source>
</reference>
<gene>
    <name evidence="3" type="ORF">SCLCIDRAFT_912893</name>
</gene>
<evidence type="ECO:0000259" key="2">
    <source>
        <dbReference type="Pfam" id="PF26640"/>
    </source>
</evidence>
<proteinExistence type="predicted"/>
<dbReference type="InterPro" id="IPR010730">
    <property type="entry name" value="HET"/>
</dbReference>
<evidence type="ECO:0000259" key="1">
    <source>
        <dbReference type="Pfam" id="PF06985"/>
    </source>
</evidence>
<feature type="domain" description="Heterokaryon incompatibility" evidence="1">
    <location>
        <begin position="39"/>
        <end position="133"/>
    </location>
</feature>
<dbReference type="Proteomes" id="UP000053989">
    <property type="component" value="Unassembled WGS sequence"/>
</dbReference>
<accession>A0A0C3A8R8</accession>
<dbReference type="STRING" id="1036808.A0A0C3A8R8"/>
<dbReference type="Pfam" id="PF26640">
    <property type="entry name" value="DUF8212"/>
    <property type="match status" value="1"/>
</dbReference>
<dbReference type="InParanoid" id="A0A0C3A8R8"/>
<dbReference type="InterPro" id="IPR058525">
    <property type="entry name" value="DUF8212"/>
</dbReference>
<keyword evidence="4" id="KW-1185">Reference proteome</keyword>
<name>A0A0C3A8R8_9AGAM</name>
<reference evidence="4" key="2">
    <citation type="submission" date="2015-01" db="EMBL/GenBank/DDBJ databases">
        <title>Evolutionary Origins and Diversification of the Mycorrhizal Mutualists.</title>
        <authorList>
            <consortium name="DOE Joint Genome Institute"/>
            <consortium name="Mycorrhizal Genomics Consortium"/>
            <person name="Kohler A."/>
            <person name="Kuo A."/>
            <person name="Nagy L.G."/>
            <person name="Floudas D."/>
            <person name="Copeland A."/>
            <person name="Barry K.W."/>
            <person name="Cichocki N."/>
            <person name="Veneault-Fourrey C."/>
            <person name="LaButti K."/>
            <person name="Lindquist E.A."/>
            <person name="Lipzen A."/>
            <person name="Lundell T."/>
            <person name="Morin E."/>
            <person name="Murat C."/>
            <person name="Riley R."/>
            <person name="Ohm R."/>
            <person name="Sun H."/>
            <person name="Tunlid A."/>
            <person name="Henrissat B."/>
            <person name="Grigoriev I.V."/>
            <person name="Hibbett D.S."/>
            <person name="Martin F."/>
        </authorList>
    </citation>
    <scope>NUCLEOTIDE SEQUENCE [LARGE SCALE GENOMIC DNA]</scope>
    <source>
        <strain evidence="4">Foug A</strain>
    </source>
</reference>
<dbReference type="PANTHER" id="PTHR10622:SF10">
    <property type="entry name" value="HET DOMAIN-CONTAINING PROTEIN"/>
    <property type="match status" value="1"/>
</dbReference>